<dbReference type="PANTHER" id="PTHR43369:SF2">
    <property type="entry name" value="PHOSPHORIBOSYLGLYCINAMIDE FORMYLTRANSFERASE"/>
    <property type="match status" value="1"/>
</dbReference>
<organism evidence="6 7">
    <name type="scientific">Anaerobaca lacustris</name>
    <dbReference type="NCBI Taxonomy" id="3044600"/>
    <lineage>
        <taxon>Bacteria</taxon>
        <taxon>Pseudomonadati</taxon>
        <taxon>Planctomycetota</taxon>
        <taxon>Phycisphaerae</taxon>
        <taxon>Sedimentisphaerales</taxon>
        <taxon>Anaerobacaceae</taxon>
        <taxon>Anaerobaca</taxon>
    </lineage>
</organism>
<comment type="similarity">
    <text evidence="4">Belongs to the GART family.</text>
</comment>
<evidence type="ECO:0000256" key="1">
    <source>
        <dbReference type="ARBA" id="ARBA00005054"/>
    </source>
</evidence>
<dbReference type="GO" id="GO:0005829">
    <property type="term" value="C:cytosol"/>
    <property type="evidence" value="ECO:0007669"/>
    <property type="project" value="TreeGrafter"/>
</dbReference>
<evidence type="ECO:0000313" key="7">
    <source>
        <dbReference type="Proteomes" id="UP001431776"/>
    </source>
</evidence>
<protein>
    <recommendedName>
        <fullName evidence="4">Phosphoribosylglycinamide formyltransferase</fullName>
        <ecNumber evidence="4">2.1.2.2</ecNumber>
    </recommendedName>
    <alternativeName>
        <fullName evidence="4">5'-phosphoribosylglycinamide transformylase</fullName>
    </alternativeName>
    <alternativeName>
        <fullName evidence="4">GAR transformylase</fullName>
        <shortName evidence="4">GART</shortName>
    </alternativeName>
</protein>
<sequence length="359" mass="39325">MSAKLIVHTDGGSRGNPGPAAAGFVLDDPDGRRLAGRSFFLGKTTNNVAEYTALVKALEAAIQLGARQVTVFSDSELLVRQIGGRYKVKSDLIRPLFDEVRTLMGRFEACNVLHVRRERNQDADRLVNLALDAEHDIDEMPAGRADAKMPDPSARPLRLGFLISGGGRTMINILDEIGQGRINAEISVAISSRSTVAGVARARDAGLPVEIVRKKDYPDIDTFSRRIEEVLVAAEVDLVVQGGWLCLWKIPQRYENRVLNIHPALLPSFGGQGMWGHHVHEAVIAAGCKVSGCTVHFCTNEYDSGPIVVQRTCPVEDDDTPDTLAERVFEQECIAYPQAIALFAEGRLQIEGHRVRVRA</sequence>
<evidence type="ECO:0000256" key="3">
    <source>
        <dbReference type="ARBA" id="ARBA00022755"/>
    </source>
</evidence>
<feature type="binding site" evidence="4">
    <location>
        <position position="225"/>
    </location>
    <ligand>
        <name>(6R)-10-formyltetrahydrofolate</name>
        <dbReference type="ChEBI" id="CHEBI:195366"/>
    </ligand>
</feature>
<evidence type="ECO:0000259" key="5">
    <source>
        <dbReference type="PROSITE" id="PS50879"/>
    </source>
</evidence>
<dbReference type="PANTHER" id="PTHR43369">
    <property type="entry name" value="PHOSPHORIBOSYLGLYCINAMIDE FORMYLTRANSFERASE"/>
    <property type="match status" value="1"/>
</dbReference>
<dbReference type="CDD" id="cd08645">
    <property type="entry name" value="FMT_core_GART"/>
    <property type="match status" value="1"/>
</dbReference>
<dbReference type="HAMAP" id="MF_01930">
    <property type="entry name" value="PurN"/>
    <property type="match status" value="1"/>
</dbReference>
<dbReference type="GO" id="GO:0004644">
    <property type="term" value="F:phosphoribosylglycinamide formyltransferase activity"/>
    <property type="evidence" value="ECO:0007669"/>
    <property type="project" value="UniProtKB-UniRule"/>
</dbReference>
<dbReference type="Pfam" id="PF13456">
    <property type="entry name" value="RVT_3"/>
    <property type="match status" value="1"/>
</dbReference>
<dbReference type="InterPro" id="IPR036477">
    <property type="entry name" value="Formyl_transf_N_sf"/>
</dbReference>
<dbReference type="GO" id="GO:0003676">
    <property type="term" value="F:nucleic acid binding"/>
    <property type="evidence" value="ECO:0007669"/>
    <property type="project" value="InterPro"/>
</dbReference>
<dbReference type="InterPro" id="IPR036397">
    <property type="entry name" value="RNaseH_sf"/>
</dbReference>
<dbReference type="InterPro" id="IPR002156">
    <property type="entry name" value="RNaseH_domain"/>
</dbReference>
<keyword evidence="2 4" id="KW-0808">Transferase</keyword>
<dbReference type="EC" id="2.1.2.2" evidence="4"/>
<dbReference type="EMBL" id="JASCXX010000029">
    <property type="protein sequence ID" value="MDI6451178.1"/>
    <property type="molecule type" value="Genomic_DNA"/>
</dbReference>
<feature type="site" description="Raises pKa of active site His" evidence="4">
    <location>
        <position position="303"/>
    </location>
</feature>
<accession>A0AAW6TZL8</accession>
<feature type="domain" description="RNase H type-1" evidence="5">
    <location>
        <begin position="1"/>
        <end position="132"/>
    </location>
</feature>
<dbReference type="CDD" id="cd09279">
    <property type="entry name" value="RNase_HI_like"/>
    <property type="match status" value="1"/>
</dbReference>
<evidence type="ECO:0000313" key="6">
    <source>
        <dbReference type="EMBL" id="MDI6451178.1"/>
    </source>
</evidence>
<comment type="pathway">
    <text evidence="1 4">Purine metabolism; IMP biosynthesis via de novo pathway; N(2)-formyl-N(1)-(5-phospho-D-ribosyl)glycinamide from N(1)-(5-phospho-D-ribosyl)glycinamide (10-formyl THF route): step 1/1.</text>
</comment>
<comment type="catalytic activity">
    <reaction evidence="4">
        <text>N(1)-(5-phospho-beta-D-ribosyl)glycinamide + (6R)-10-formyltetrahydrofolate = N(2)-formyl-N(1)-(5-phospho-beta-D-ribosyl)glycinamide + (6S)-5,6,7,8-tetrahydrofolate + H(+)</text>
        <dbReference type="Rhea" id="RHEA:15053"/>
        <dbReference type="ChEBI" id="CHEBI:15378"/>
        <dbReference type="ChEBI" id="CHEBI:57453"/>
        <dbReference type="ChEBI" id="CHEBI:143788"/>
        <dbReference type="ChEBI" id="CHEBI:147286"/>
        <dbReference type="ChEBI" id="CHEBI:195366"/>
        <dbReference type="EC" id="2.1.2.2"/>
    </reaction>
</comment>
<dbReference type="PROSITE" id="PS50879">
    <property type="entry name" value="RNASE_H_1"/>
    <property type="match status" value="1"/>
</dbReference>
<proteinExistence type="inferred from homology"/>
<dbReference type="AlphaFoldDB" id="A0AAW6TZL8"/>
<dbReference type="Pfam" id="PF00551">
    <property type="entry name" value="Formyl_trans_N"/>
    <property type="match status" value="1"/>
</dbReference>
<gene>
    <name evidence="4 6" type="primary">purN</name>
    <name evidence="6" type="ORF">QJ522_19100</name>
</gene>
<name>A0AAW6TZL8_9BACT</name>
<dbReference type="InterPro" id="IPR012337">
    <property type="entry name" value="RNaseH-like_sf"/>
</dbReference>
<dbReference type="Gene3D" id="3.40.50.170">
    <property type="entry name" value="Formyl transferase, N-terminal domain"/>
    <property type="match status" value="1"/>
</dbReference>
<comment type="caution">
    <text evidence="4">Lacks conserved residue(s) required for the propagation of feature annotation.</text>
</comment>
<dbReference type="Proteomes" id="UP001431776">
    <property type="component" value="Unassembled WGS sequence"/>
</dbReference>
<dbReference type="NCBIfam" id="TIGR00639">
    <property type="entry name" value="PurN"/>
    <property type="match status" value="1"/>
</dbReference>
<dbReference type="InterPro" id="IPR002376">
    <property type="entry name" value="Formyl_transf_N"/>
</dbReference>
<keyword evidence="7" id="KW-1185">Reference proteome</keyword>
<keyword evidence="3 4" id="KW-0658">Purine biosynthesis</keyword>
<comment type="function">
    <text evidence="4">Catalyzes the transfer of a formyl group from 10-formyltetrahydrofolate to 5-phospho-ribosyl-glycinamide (GAR), producing 5-phospho-ribosyl-N-formylglycinamide (FGAR) and tetrahydrofolate.</text>
</comment>
<evidence type="ECO:0000256" key="2">
    <source>
        <dbReference type="ARBA" id="ARBA00022679"/>
    </source>
</evidence>
<comment type="caution">
    <text evidence="6">The sequence shown here is derived from an EMBL/GenBank/DDBJ whole genome shotgun (WGS) entry which is preliminary data.</text>
</comment>
<dbReference type="SUPFAM" id="SSF53098">
    <property type="entry name" value="Ribonuclease H-like"/>
    <property type="match status" value="1"/>
</dbReference>
<dbReference type="RefSeq" id="WP_349246587.1">
    <property type="nucleotide sequence ID" value="NZ_JASCXX010000029.1"/>
</dbReference>
<dbReference type="GO" id="GO:0004523">
    <property type="term" value="F:RNA-DNA hybrid ribonuclease activity"/>
    <property type="evidence" value="ECO:0007669"/>
    <property type="project" value="InterPro"/>
</dbReference>
<dbReference type="Gene3D" id="3.30.420.10">
    <property type="entry name" value="Ribonuclease H-like superfamily/Ribonuclease H"/>
    <property type="match status" value="1"/>
</dbReference>
<dbReference type="GO" id="GO:0006189">
    <property type="term" value="P:'de novo' IMP biosynthetic process"/>
    <property type="evidence" value="ECO:0007669"/>
    <property type="project" value="UniProtKB-UniRule"/>
</dbReference>
<reference evidence="6" key="1">
    <citation type="submission" date="2023-05" db="EMBL/GenBank/DDBJ databases">
        <title>Anaerotaeda fermentans gen. nov., sp. nov., a novel anaerobic planctomycete of the new family within the order Sedimentisphaerales isolated from Taman Peninsula, Russia.</title>
        <authorList>
            <person name="Khomyakova M.A."/>
            <person name="Merkel A.Y."/>
            <person name="Slobodkin A.I."/>
        </authorList>
    </citation>
    <scope>NUCLEOTIDE SEQUENCE</scope>
    <source>
        <strain evidence="6">M17dextr</strain>
    </source>
</reference>
<feature type="binding site" evidence="4">
    <location>
        <position position="260"/>
    </location>
    <ligand>
        <name>(6R)-10-formyltetrahydrofolate</name>
        <dbReference type="ChEBI" id="CHEBI:195366"/>
    </ligand>
</feature>
<evidence type="ECO:0000256" key="4">
    <source>
        <dbReference type="HAMAP-Rule" id="MF_01930"/>
    </source>
</evidence>
<feature type="active site" description="Proton donor" evidence="4">
    <location>
        <position position="262"/>
    </location>
</feature>
<dbReference type="SUPFAM" id="SSF53328">
    <property type="entry name" value="Formyltransferase"/>
    <property type="match status" value="1"/>
</dbReference>
<dbReference type="InterPro" id="IPR004607">
    <property type="entry name" value="GART"/>
</dbReference>